<dbReference type="AlphaFoldDB" id="A0A3D9UXN9"/>
<sequence>MSSSGYVPGNKNLKKSSGTPNLFFSLIREKMSFLKEMRKTLHMKLRQRSYLR</sequence>
<reference evidence="1 2" key="1">
    <citation type="submission" date="2018-08" db="EMBL/GenBank/DDBJ databases">
        <title>Freshwater and sediment microbial communities from various areas in North America, analyzing microbe dynamics in response to fracking.</title>
        <authorList>
            <person name="Lamendella R."/>
        </authorList>
    </citation>
    <scope>NUCLEOTIDE SEQUENCE [LARGE SCALE GENOMIC DNA]</scope>
    <source>
        <strain evidence="1 2">DB-1</strain>
    </source>
</reference>
<evidence type="ECO:0000313" key="2">
    <source>
        <dbReference type="Proteomes" id="UP000256530"/>
    </source>
</evidence>
<dbReference type="Proteomes" id="UP000256530">
    <property type="component" value="Unassembled WGS sequence"/>
</dbReference>
<proteinExistence type="predicted"/>
<accession>A0A3D9UXN9</accession>
<protein>
    <submittedName>
        <fullName evidence="1">Uncharacterized protein</fullName>
    </submittedName>
</protein>
<gene>
    <name evidence="1" type="ORF">DET55_111153</name>
</gene>
<name>A0A3D9UXN9_BACMY</name>
<comment type="caution">
    <text evidence="1">The sequence shown here is derived from an EMBL/GenBank/DDBJ whole genome shotgun (WGS) entry which is preliminary data.</text>
</comment>
<dbReference type="EMBL" id="QTTY01000011">
    <property type="protein sequence ID" value="REF33989.1"/>
    <property type="molecule type" value="Genomic_DNA"/>
</dbReference>
<organism evidence="1 2">
    <name type="scientific">Bacillus mycoides</name>
    <dbReference type="NCBI Taxonomy" id="1405"/>
    <lineage>
        <taxon>Bacteria</taxon>
        <taxon>Bacillati</taxon>
        <taxon>Bacillota</taxon>
        <taxon>Bacilli</taxon>
        <taxon>Bacillales</taxon>
        <taxon>Bacillaceae</taxon>
        <taxon>Bacillus</taxon>
        <taxon>Bacillus cereus group</taxon>
    </lineage>
</organism>
<evidence type="ECO:0000313" key="1">
    <source>
        <dbReference type="EMBL" id="REF33989.1"/>
    </source>
</evidence>